<dbReference type="EMBL" id="JATAAI010000004">
    <property type="protein sequence ID" value="KAK1746575.1"/>
    <property type="molecule type" value="Genomic_DNA"/>
</dbReference>
<dbReference type="CDD" id="cd07363">
    <property type="entry name" value="45_DOPA_Dioxygenase"/>
    <property type="match status" value="1"/>
</dbReference>
<dbReference type="PANTHER" id="PTHR30096">
    <property type="entry name" value="4,5-DOPA DIOXYGENASE EXTRADIOL-LIKE PROTEIN"/>
    <property type="match status" value="1"/>
</dbReference>
<dbReference type="GO" id="GO:0008198">
    <property type="term" value="F:ferrous iron binding"/>
    <property type="evidence" value="ECO:0007669"/>
    <property type="project" value="InterPro"/>
</dbReference>
<evidence type="ECO:0000256" key="4">
    <source>
        <dbReference type="ARBA" id="ARBA00022833"/>
    </source>
</evidence>
<comment type="caution">
    <text evidence="7">The sequence shown here is derived from an EMBL/GenBank/DDBJ whole genome shotgun (WGS) entry which is preliminary data.</text>
</comment>
<dbReference type="EC" id="1.13.-.-" evidence="7"/>
<dbReference type="GO" id="GO:0008270">
    <property type="term" value="F:zinc ion binding"/>
    <property type="evidence" value="ECO:0007669"/>
    <property type="project" value="InterPro"/>
</dbReference>
<keyword evidence="3" id="KW-0479">Metal-binding</keyword>
<accession>A0AAD8YJG1</accession>
<reference evidence="7" key="1">
    <citation type="submission" date="2023-06" db="EMBL/GenBank/DDBJ databases">
        <title>Survivors Of The Sea: Transcriptome response of Skeletonema marinoi to long-term dormancy.</title>
        <authorList>
            <person name="Pinder M.I.M."/>
            <person name="Kourtchenko O."/>
            <person name="Robertson E.K."/>
            <person name="Larsson T."/>
            <person name="Maumus F."/>
            <person name="Osuna-Cruz C.M."/>
            <person name="Vancaester E."/>
            <person name="Stenow R."/>
            <person name="Vandepoele K."/>
            <person name="Ploug H."/>
            <person name="Bruchert V."/>
            <person name="Godhe A."/>
            <person name="Topel M."/>
        </authorList>
    </citation>
    <scope>NUCLEOTIDE SEQUENCE</scope>
    <source>
        <strain evidence="7">R05AC</strain>
    </source>
</reference>
<keyword evidence="5 7" id="KW-0560">Oxidoreductase</keyword>
<dbReference type="Gene3D" id="3.40.830.10">
    <property type="entry name" value="LigB-like"/>
    <property type="match status" value="1"/>
</dbReference>
<dbReference type="InterPro" id="IPR004183">
    <property type="entry name" value="Xdiol_dOase_suB"/>
</dbReference>
<dbReference type="PANTHER" id="PTHR30096:SF0">
    <property type="entry name" value="4,5-DOPA DIOXYGENASE EXTRADIOL-LIKE PROTEIN"/>
    <property type="match status" value="1"/>
</dbReference>
<evidence type="ECO:0000313" key="8">
    <source>
        <dbReference type="Proteomes" id="UP001224775"/>
    </source>
</evidence>
<dbReference type="PIRSF" id="PIRSF006157">
    <property type="entry name" value="Doxgns_DODA"/>
    <property type="match status" value="1"/>
</dbReference>
<name>A0AAD8YJG1_9STRA</name>
<evidence type="ECO:0000256" key="5">
    <source>
        <dbReference type="ARBA" id="ARBA00023002"/>
    </source>
</evidence>
<protein>
    <submittedName>
        <fullName evidence="7">Extradiol ring-cleavage dioxygenase, class III</fullName>
        <ecNumber evidence="7">1.13.-.-</ecNumber>
    </submittedName>
</protein>
<evidence type="ECO:0000256" key="2">
    <source>
        <dbReference type="ARBA" id="ARBA00007581"/>
    </source>
</evidence>
<dbReference type="GO" id="GO:0016702">
    <property type="term" value="F:oxidoreductase activity, acting on single donors with incorporation of molecular oxygen, incorporation of two atoms of oxygen"/>
    <property type="evidence" value="ECO:0007669"/>
    <property type="project" value="UniProtKB-ARBA"/>
</dbReference>
<gene>
    <name evidence="7" type="ORF">QTG54_003182</name>
</gene>
<proteinExistence type="inferred from homology"/>
<organism evidence="7 8">
    <name type="scientific">Skeletonema marinoi</name>
    <dbReference type="NCBI Taxonomy" id="267567"/>
    <lineage>
        <taxon>Eukaryota</taxon>
        <taxon>Sar</taxon>
        <taxon>Stramenopiles</taxon>
        <taxon>Ochrophyta</taxon>
        <taxon>Bacillariophyta</taxon>
        <taxon>Coscinodiscophyceae</taxon>
        <taxon>Thalassiosirophycidae</taxon>
        <taxon>Thalassiosirales</taxon>
        <taxon>Skeletonemataceae</taxon>
        <taxon>Skeletonema</taxon>
        <taxon>Skeletonema marinoi-dohrnii complex</taxon>
    </lineage>
</organism>
<comment type="similarity">
    <text evidence="2">Belongs to the DODA-type extradiol aromatic ring-opening dioxygenase family.</text>
</comment>
<dbReference type="Pfam" id="PF02900">
    <property type="entry name" value="LigB"/>
    <property type="match status" value="1"/>
</dbReference>
<evidence type="ECO:0000259" key="6">
    <source>
        <dbReference type="Pfam" id="PF02900"/>
    </source>
</evidence>
<feature type="domain" description="Extradiol ring-cleavage dioxygenase class III enzyme subunit B" evidence="6">
    <location>
        <begin position="3"/>
        <end position="248"/>
    </location>
</feature>
<dbReference type="SUPFAM" id="SSF53213">
    <property type="entry name" value="LigB-like"/>
    <property type="match status" value="1"/>
</dbReference>
<evidence type="ECO:0000256" key="3">
    <source>
        <dbReference type="ARBA" id="ARBA00022723"/>
    </source>
</evidence>
<dbReference type="AlphaFoldDB" id="A0AAD8YJG1"/>
<sequence length="278" mass="31465">MNHPTVLFISHGGGPLPLLGDPKHAEMNEMLPKIASKIPKPDVILMLSAHWEEDIPTFTAASDPPLIYDYYGFPKESYEIQYPAKGQPDFARKLKEQLQKEGIKTNLSFERGFDHGMFVPLKIMYPNADIPVVQLSLATSLDPEFHIAMGRAIRKLPYDSNNVLLIGSGFSFHNMKAFFAQPNTDITQKNRDFDNWLQETMSSKDMSEEDRQTNLIHWNEAPSAEFCHPRNEHLLPLHVCYGAAGRASDEAFSLQILDKQASMFLWNAAQDNCVEQAN</sequence>
<dbReference type="Proteomes" id="UP001224775">
    <property type="component" value="Unassembled WGS sequence"/>
</dbReference>
<keyword evidence="7" id="KW-0223">Dioxygenase</keyword>
<keyword evidence="8" id="KW-1185">Reference proteome</keyword>
<evidence type="ECO:0000256" key="1">
    <source>
        <dbReference type="ARBA" id="ARBA00001947"/>
    </source>
</evidence>
<keyword evidence="4" id="KW-0862">Zinc</keyword>
<dbReference type="InterPro" id="IPR014436">
    <property type="entry name" value="Extradiol_dOase_DODA"/>
</dbReference>
<evidence type="ECO:0000313" key="7">
    <source>
        <dbReference type="EMBL" id="KAK1746575.1"/>
    </source>
</evidence>
<comment type="cofactor">
    <cofactor evidence="1">
        <name>Zn(2+)</name>
        <dbReference type="ChEBI" id="CHEBI:29105"/>
    </cofactor>
</comment>